<feature type="region of interest" description="Disordered" evidence="2">
    <location>
        <begin position="121"/>
        <end position="141"/>
    </location>
</feature>
<evidence type="ECO:0000313" key="3">
    <source>
        <dbReference type="EMBL" id="GMT02052.1"/>
    </source>
</evidence>
<feature type="compositionally biased region" description="Basic and acidic residues" evidence="2">
    <location>
        <begin position="13"/>
        <end position="29"/>
    </location>
</feature>
<feature type="non-terminal residue" evidence="3">
    <location>
        <position position="141"/>
    </location>
</feature>
<dbReference type="EMBL" id="BTSX01000005">
    <property type="protein sequence ID" value="GMT02052.1"/>
    <property type="molecule type" value="Genomic_DNA"/>
</dbReference>
<reference evidence="3" key="1">
    <citation type="submission" date="2023-10" db="EMBL/GenBank/DDBJ databases">
        <title>Genome assembly of Pristionchus species.</title>
        <authorList>
            <person name="Yoshida K."/>
            <person name="Sommer R.J."/>
        </authorList>
    </citation>
    <scope>NUCLEOTIDE SEQUENCE</scope>
    <source>
        <strain evidence="3">RS0144</strain>
    </source>
</reference>
<evidence type="ECO:0000256" key="1">
    <source>
        <dbReference type="SAM" id="Coils"/>
    </source>
</evidence>
<keyword evidence="4" id="KW-1185">Reference proteome</keyword>
<feature type="coiled-coil region" evidence="1">
    <location>
        <begin position="61"/>
        <end position="119"/>
    </location>
</feature>
<accession>A0AAV5U6N1</accession>
<keyword evidence="1" id="KW-0175">Coiled coil</keyword>
<gene>
    <name evidence="3" type="ORF">PENTCL1PPCAC_24226</name>
</gene>
<organism evidence="3 4">
    <name type="scientific">Pristionchus entomophagus</name>
    <dbReference type="NCBI Taxonomy" id="358040"/>
    <lineage>
        <taxon>Eukaryota</taxon>
        <taxon>Metazoa</taxon>
        <taxon>Ecdysozoa</taxon>
        <taxon>Nematoda</taxon>
        <taxon>Chromadorea</taxon>
        <taxon>Rhabditida</taxon>
        <taxon>Rhabditina</taxon>
        <taxon>Diplogasteromorpha</taxon>
        <taxon>Diplogasteroidea</taxon>
        <taxon>Neodiplogasteridae</taxon>
        <taxon>Pristionchus</taxon>
    </lineage>
</organism>
<dbReference type="AlphaFoldDB" id="A0AAV5U6N1"/>
<evidence type="ECO:0000313" key="4">
    <source>
        <dbReference type="Proteomes" id="UP001432027"/>
    </source>
</evidence>
<protein>
    <submittedName>
        <fullName evidence="3">Uncharacterized protein</fullName>
    </submittedName>
</protein>
<sequence>MMDVGRSRTVRPSKRDPIAIKDGESTNDQPIEKIVKRETESIPSSEVVELPEEVAKWKDKFERACRANREAEVRIEFLENLLETKREANDGDFVMSLEKFELAREIEALKNEMAMMRKEHNDKMAGLITRASDRQAKDHAR</sequence>
<feature type="region of interest" description="Disordered" evidence="2">
    <location>
        <begin position="1"/>
        <end position="29"/>
    </location>
</feature>
<evidence type="ECO:0000256" key="2">
    <source>
        <dbReference type="SAM" id="MobiDB-lite"/>
    </source>
</evidence>
<feature type="compositionally biased region" description="Basic and acidic residues" evidence="2">
    <location>
        <begin position="131"/>
        <end position="141"/>
    </location>
</feature>
<name>A0AAV5U6N1_9BILA</name>
<proteinExistence type="predicted"/>
<comment type="caution">
    <text evidence="3">The sequence shown here is derived from an EMBL/GenBank/DDBJ whole genome shotgun (WGS) entry which is preliminary data.</text>
</comment>
<dbReference type="Proteomes" id="UP001432027">
    <property type="component" value="Unassembled WGS sequence"/>
</dbReference>